<dbReference type="KEGG" id="tdl:TDEL_0D05070"/>
<dbReference type="FunCoup" id="G8ZTZ7">
    <property type="interactions" value="77"/>
</dbReference>
<proteinExistence type="inferred from homology"/>
<dbReference type="Pfam" id="PF15630">
    <property type="entry name" value="CENP-S"/>
    <property type="match status" value="1"/>
</dbReference>
<dbReference type="eggNOG" id="ENOG502S7WI">
    <property type="taxonomic scope" value="Eukaryota"/>
</dbReference>
<dbReference type="RefSeq" id="XP_003681302.1">
    <property type="nucleotide sequence ID" value="XM_003681254.1"/>
</dbReference>
<dbReference type="InterPro" id="IPR009072">
    <property type="entry name" value="Histone-fold"/>
</dbReference>
<dbReference type="SUPFAM" id="SSF47113">
    <property type="entry name" value="Histone-fold"/>
    <property type="match status" value="1"/>
</dbReference>
<dbReference type="GO" id="GO:0071821">
    <property type="term" value="C:FANCM-MHF complex"/>
    <property type="evidence" value="ECO:0007669"/>
    <property type="project" value="EnsemblFungi"/>
</dbReference>
<accession>G8ZTZ7</accession>
<evidence type="ECO:0008006" key="7">
    <source>
        <dbReference type="Google" id="ProtNLM"/>
    </source>
</evidence>
<keyword evidence="4" id="KW-0234">DNA repair</keyword>
<evidence type="ECO:0000256" key="1">
    <source>
        <dbReference type="ARBA" id="ARBA00006612"/>
    </source>
</evidence>
<dbReference type="Proteomes" id="UP000005627">
    <property type="component" value="Chromosome 4"/>
</dbReference>
<dbReference type="PANTHER" id="PTHR22980">
    <property type="entry name" value="CORTISTATIN"/>
    <property type="match status" value="1"/>
</dbReference>
<organism evidence="5 6">
    <name type="scientific">Torulaspora delbrueckii</name>
    <name type="common">Yeast</name>
    <name type="synonym">Candida colliculosa</name>
    <dbReference type="NCBI Taxonomy" id="4950"/>
    <lineage>
        <taxon>Eukaryota</taxon>
        <taxon>Fungi</taxon>
        <taxon>Dikarya</taxon>
        <taxon>Ascomycota</taxon>
        <taxon>Saccharomycotina</taxon>
        <taxon>Saccharomycetes</taxon>
        <taxon>Saccharomycetales</taxon>
        <taxon>Saccharomycetaceae</taxon>
        <taxon>Torulaspora</taxon>
    </lineage>
</organism>
<dbReference type="OrthoDB" id="1872155at2759"/>
<dbReference type="Gene3D" id="1.10.20.10">
    <property type="entry name" value="Histone, subunit A"/>
    <property type="match status" value="1"/>
</dbReference>
<evidence type="ECO:0000256" key="4">
    <source>
        <dbReference type="ARBA" id="ARBA00023204"/>
    </source>
</evidence>
<dbReference type="HOGENOM" id="CLU_100369_3_1_1"/>
<evidence type="ECO:0000256" key="2">
    <source>
        <dbReference type="ARBA" id="ARBA00022763"/>
    </source>
</evidence>
<dbReference type="InParanoid" id="G8ZTZ7"/>
<name>G8ZTZ7_TORDE</name>
<dbReference type="CDD" id="cd22919">
    <property type="entry name" value="HFD_CENP-S"/>
    <property type="match status" value="1"/>
</dbReference>
<gene>
    <name evidence="5" type="primary">TDEL0D05070</name>
    <name evidence="5" type="ORF">TDEL_0D05070</name>
</gene>
<comment type="similarity">
    <text evidence="1">Belongs to the TAF9 family. CENP-S/MHF1 subfamily.</text>
</comment>
<dbReference type="GeneID" id="11502525"/>
<dbReference type="GO" id="GO:0003677">
    <property type="term" value="F:DNA binding"/>
    <property type="evidence" value="ECO:0007669"/>
    <property type="project" value="UniProtKB-KW"/>
</dbReference>
<dbReference type="GO" id="GO:0003682">
    <property type="term" value="F:chromatin binding"/>
    <property type="evidence" value="ECO:0007669"/>
    <property type="project" value="TreeGrafter"/>
</dbReference>
<dbReference type="GO" id="GO:0006281">
    <property type="term" value="P:DNA repair"/>
    <property type="evidence" value="ECO:0007669"/>
    <property type="project" value="UniProtKB-KW"/>
</dbReference>
<evidence type="ECO:0000313" key="6">
    <source>
        <dbReference type="Proteomes" id="UP000005627"/>
    </source>
</evidence>
<dbReference type="STRING" id="1076872.G8ZTZ7"/>
<evidence type="ECO:0000313" key="5">
    <source>
        <dbReference type="EMBL" id="CCE92091.1"/>
    </source>
</evidence>
<dbReference type="GO" id="GO:0000712">
    <property type="term" value="P:resolution of meiotic recombination intermediates"/>
    <property type="evidence" value="ECO:0007669"/>
    <property type="project" value="TreeGrafter"/>
</dbReference>
<reference evidence="5 6" key="1">
    <citation type="journal article" date="2011" name="Proc. Natl. Acad. Sci. U.S.A.">
        <title>Evolutionary erosion of yeast sex chromosomes by mating-type switching accidents.</title>
        <authorList>
            <person name="Gordon J.L."/>
            <person name="Armisen D."/>
            <person name="Proux-Wera E."/>
            <person name="Oheigeartaigh S.S."/>
            <person name="Byrne K.P."/>
            <person name="Wolfe K.H."/>
        </authorList>
    </citation>
    <scope>NUCLEOTIDE SEQUENCE [LARGE SCALE GENOMIC DNA]</scope>
    <source>
        <strain evidence="6">ATCC 10662 / CBS 1146 / NBRC 0425 / NCYC 2629 / NRRL Y-866</strain>
    </source>
</reference>
<dbReference type="GO" id="GO:0031297">
    <property type="term" value="P:replication fork processing"/>
    <property type="evidence" value="ECO:0007669"/>
    <property type="project" value="TreeGrafter"/>
</dbReference>
<dbReference type="GO" id="GO:0046982">
    <property type="term" value="F:protein heterodimerization activity"/>
    <property type="evidence" value="ECO:0007669"/>
    <property type="project" value="InterPro"/>
</dbReference>
<keyword evidence="6" id="KW-1185">Reference proteome</keyword>
<dbReference type="InterPro" id="IPR029003">
    <property type="entry name" value="CENP-S/Mhf1"/>
</dbReference>
<evidence type="ECO:0000256" key="3">
    <source>
        <dbReference type="ARBA" id="ARBA00023125"/>
    </source>
</evidence>
<keyword evidence="2" id="KW-0227">DNA damage</keyword>
<dbReference type="PANTHER" id="PTHR22980:SF0">
    <property type="entry name" value="CENTROMERE PROTEIN S"/>
    <property type="match status" value="1"/>
</dbReference>
<protein>
    <recommendedName>
        <fullName evidence="7">Centromere protein S</fullName>
    </recommendedName>
</protein>
<sequence>MSNDAKTVEKEKILSQLKGKLWYCIERQINEETPFDTTCTPAFTNALVELCYMQLIEMGKDLEAFARHAGRDTITAEDMMLLLRKTPGLQETLRST</sequence>
<dbReference type="AlphaFoldDB" id="G8ZTZ7"/>
<dbReference type="EMBL" id="HE616745">
    <property type="protein sequence ID" value="CCE92091.1"/>
    <property type="molecule type" value="Genomic_DNA"/>
</dbReference>
<keyword evidence="3" id="KW-0238">DNA-binding</keyword>